<dbReference type="InterPro" id="IPR029058">
    <property type="entry name" value="AB_hydrolase_fold"/>
</dbReference>
<dbReference type="AlphaFoldDB" id="A0A0M8MP00"/>
<dbReference type="PANTHER" id="PTHR46623:SF6">
    <property type="entry name" value="ALPHA_BETA-HYDROLASES SUPERFAMILY PROTEIN"/>
    <property type="match status" value="1"/>
</dbReference>
<sequence length="189" mass="20692">MAEVLIFHHIQGLTDGVRAFADDLRRAGHTVHTPDLFDGRTFDTIENGFAYAPEIGFDALRERGVALADEYRTDLVYAGFSFGVMIAQQLAQTRPGARGALLMYSCIPVSEFGEAWPAGLPAQIHGKEDDEFFQEDLPAARELADSSPSVELFLYPGAQHLFADPSLDAFDPEAAALLMERVKAFLATV</sequence>
<dbReference type="KEGG" id="mcw:A8L33_13260"/>
<keyword evidence="3" id="KW-1185">Reference proteome</keyword>
<reference evidence="2" key="1">
    <citation type="submission" date="2015-04" db="EMBL/GenBank/DDBJ databases">
        <title>Complete genome sequence of Microbacterium chocolatum SIT 101, a bacterium enantioselectively hydrolyzing mesomeric diesters.</title>
        <authorList>
            <person name="Li X."/>
            <person name="Xu Y."/>
        </authorList>
    </citation>
    <scope>NUCLEOTIDE SEQUENCE [LARGE SCALE GENOMIC DNA]</scope>
    <source>
        <strain evidence="2">SIT 101</strain>
    </source>
</reference>
<dbReference type="InterPro" id="IPR051049">
    <property type="entry name" value="Dienelactone_hydrolase-like"/>
</dbReference>
<feature type="domain" description="Dienelactone hydrolase" evidence="1">
    <location>
        <begin position="4"/>
        <end position="188"/>
    </location>
</feature>
<dbReference type="GO" id="GO:0016787">
    <property type="term" value="F:hydrolase activity"/>
    <property type="evidence" value="ECO:0007669"/>
    <property type="project" value="UniProtKB-KW"/>
</dbReference>
<accession>A0A0M8MP00</accession>
<comment type="caution">
    <text evidence="2">The sequence shown here is derived from an EMBL/GenBank/DDBJ whole genome shotgun (WGS) entry which is preliminary data.</text>
</comment>
<dbReference type="InterPro" id="IPR002925">
    <property type="entry name" value="Dienelactn_hydro"/>
</dbReference>
<evidence type="ECO:0000313" key="2">
    <source>
        <dbReference type="EMBL" id="KOS10701.1"/>
    </source>
</evidence>
<gene>
    <name evidence="2" type="ORF">XI38_08890</name>
</gene>
<dbReference type="SUPFAM" id="SSF53474">
    <property type="entry name" value="alpha/beta-Hydrolases"/>
    <property type="match status" value="1"/>
</dbReference>
<name>A0A0M8MP00_9MICO</name>
<dbReference type="PATRIC" id="fig|84292.3.peg.1810"/>
<dbReference type="EMBL" id="LAVO01000008">
    <property type="protein sequence ID" value="KOS10701.1"/>
    <property type="molecule type" value="Genomic_DNA"/>
</dbReference>
<dbReference type="Gene3D" id="3.40.50.1820">
    <property type="entry name" value="alpha/beta hydrolase"/>
    <property type="match status" value="1"/>
</dbReference>
<dbReference type="PANTHER" id="PTHR46623">
    <property type="entry name" value="CARBOXYMETHYLENEBUTENOLIDASE-RELATED"/>
    <property type="match status" value="1"/>
</dbReference>
<dbReference type="OrthoDB" id="2834584at2"/>
<dbReference type="Pfam" id="PF01738">
    <property type="entry name" value="DLH"/>
    <property type="match status" value="1"/>
</dbReference>
<protein>
    <submittedName>
        <fullName evidence="2">Dienelactone hydrolase</fullName>
    </submittedName>
</protein>
<evidence type="ECO:0000259" key="1">
    <source>
        <dbReference type="Pfam" id="PF01738"/>
    </source>
</evidence>
<keyword evidence="2" id="KW-0378">Hydrolase</keyword>
<proteinExistence type="predicted"/>
<organism evidence="2 3">
    <name type="scientific">Microbacterium aurantiacum</name>
    <dbReference type="NCBI Taxonomy" id="162393"/>
    <lineage>
        <taxon>Bacteria</taxon>
        <taxon>Bacillati</taxon>
        <taxon>Actinomycetota</taxon>
        <taxon>Actinomycetes</taxon>
        <taxon>Micrococcales</taxon>
        <taxon>Microbacteriaceae</taxon>
        <taxon>Microbacterium</taxon>
    </lineage>
</organism>
<dbReference type="Proteomes" id="UP000037737">
    <property type="component" value="Unassembled WGS sequence"/>
</dbReference>
<evidence type="ECO:0000313" key="3">
    <source>
        <dbReference type="Proteomes" id="UP000037737"/>
    </source>
</evidence>